<dbReference type="SUPFAM" id="SSF54211">
    <property type="entry name" value="Ribosomal protein S5 domain 2-like"/>
    <property type="match status" value="1"/>
</dbReference>
<accession>A0A3S8U763</accession>
<keyword evidence="7 10" id="KW-0067">ATP-binding</keyword>
<evidence type="ECO:0000313" key="13">
    <source>
        <dbReference type="EMBL" id="AZL59441.1"/>
    </source>
</evidence>
<evidence type="ECO:0000256" key="7">
    <source>
        <dbReference type="ARBA" id="ARBA00022840"/>
    </source>
</evidence>
<dbReference type="HAMAP" id="MF_00061">
    <property type="entry name" value="IspE"/>
    <property type="match status" value="1"/>
</dbReference>
<dbReference type="InterPro" id="IPR004424">
    <property type="entry name" value="IspE"/>
</dbReference>
<dbReference type="Pfam" id="PF08544">
    <property type="entry name" value="GHMP_kinases_C"/>
    <property type="match status" value="1"/>
</dbReference>
<organism evidence="13 14">
    <name type="scientific">Tabrizicola piscis</name>
    <dbReference type="NCBI Taxonomy" id="2494374"/>
    <lineage>
        <taxon>Bacteria</taxon>
        <taxon>Pseudomonadati</taxon>
        <taxon>Pseudomonadota</taxon>
        <taxon>Alphaproteobacteria</taxon>
        <taxon>Rhodobacterales</taxon>
        <taxon>Paracoccaceae</taxon>
        <taxon>Tabrizicola</taxon>
    </lineage>
</organism>
<proteinExistence type="inferred from homology"/>
<dbReference type="PANTHER" id="PTHR43527:SF2">
    <property type="entry name" value="4-DIPHOSPHOCYTIDYL-2-C-METHYL-D-ERYTHRITOL KINASE, CHLOROPLASTIC"/>
    <property type="match status" value="1"/>
</dbReference>
<comment type="function">
    <text evidence="10">Catalyzes the phosphorylation of the position 2 hydroxy group of 4-diphosphocytidyl-2C-methyl-D-erythritol.</text>
</comment>
<comment type="catalytic activity">
    <reaction evidence="10">
        <text>4-CDP-2-C-methyl-D-erythritol + ATP = 4-CDP-2-C-methyl-D-erythritol 2-phosphate + ADP + H(+)</text>
        <dbReference type="Rhea" id="RHEA:18437"/>
        <dbReference type="ChEBI" id="CHEBI:15378"/>
        <dbReference type="ChEBI" id="CHEBI:30616"/>
        <dbReference type="ChEBI" id="CHEBI:57823"/>
        <dbReference type="ChEBI" id="CHEBI:57919"/>
        <dbReference type="ChEBI" id="CHEBI:456216"/>
        <dbReference type="EC" id="2.7.1.148"/>
    </reaction>
</comment>
<evidence type="ECO:0000256" key="10">
    <source>
        <dbReference type="HAMAP-Rule" id="MF_00061"/>
    </source>
</evidence>
<dbReference type="GO" id="GO:0019288">
    <property type="term" value="P:isopentenyl diphosphate biosynthetic process, methylerythritol 4-phosphate pathway"/>
    <property type="evidence" value="ECO:0007669"/>
    <property type="project" value="UniProtKB-UniRule"/>
</dbReference>
<evidence type="ECO:0000259" key="12">
    <source>
        <dbReference type="Pfam" id="PF08544"/>
    </source>
</evidence>
<keyword evidence="8 10" id="KW-0414">Isoprene biosynthesis</keyword>
<evidence type="ECO:0000256" key="9">
    <source>
        <dbReference type="ARBA" id="ARBA00032554"/>
    </source>
</evidence>
<keyword evidence="5 10" id="KW-0547">Nucleotide-binding</keyword>
<dbReference type="SUPFAM" id="SSF55060">
    <property type="entry name" value="GHMP Kinase, C-terminal domain"/>
    <property type="match status" value="1"/>
</dbReference>
<evidence type="ECO:0000256" key="8">
    <source>
        <dbReference type="ARBA" id="ARBA00023229"/>
    </source>
</evidence>
<gene>
    <name evidence="10" type="primary">ispE</name>
    <name evidence="13" type="ORF">EI545_11660</name>
</gene>
<reference evidence="13 14" key="1">
    <citation type="submission" date="2018-12" db="EMBL/GenBank/DDBJ databases">
        <title>Complete genome sequencing of Tabrizicola sp. K13M18.</title>
        <authorList>
            <person name="Bae J.-W."/>
        </authorList>
    </citation>
    <scope>NUCLEOTIDE SEQUENCE [LARGE SCALE GENOMIC DNA]</scope>
    <source>
        <strain evidence="13 14">K13M18</strain>
    </source>
</reference>
<comment type="similarity">
    <text evidence="1 10">Belongs to the GHMP kinase family. IspE subfamily.</text>
</comment>
<dbReference type="InterPro" id="IPR036554">
    <property type="entry name" value="GHMP_kinase_C_sf"/>
</dbReference>
<evidence type="ECO:0000256" key="2">
    <source>
        <dbReference type="ARBA" id="ARBA00012052"/>
    </source>
</evidence>
<dbReference type="Gene3D" id="3.30.70.890">
    <property type="entry name" value="GHMP kinase, C-terminal domain"/>
    <property type="match status" value="1"/>
</dbReference>
<feature type="domain" description="GHMP kinase C-terminal" evidence="12">
    <location>
        <begin position="214"/>
        <end position="270"/>
    </location>
</feature>
<dbReference type="Gene3D" id="3.30.230.10">
    <property type="match status" value="1"/>
</dbReference>
<evidence type="ECO:0000256" key="4">
    <source>
        <dbReference type="ARBA" id="ARBA00022679"/>
    </source>
</evidence>
<dbReference type="InterPro" id="IPR006204">
    <property type="entry name" value="GHMP_kinase_N_dom"/>
</dbReference>
<dbReference type="OrthoDB" id="9809438at2"/>
<evidence type="ECO:0000256" key="5">
    <source>
        <dbReference type="ARBA" id="ARBA00022741"/>
    </source>
</evidence>
<dbReference type="EMBL" id="CP034328">
    <property type="protein sequence ID" value="AZL59441.1"/>
    <property type="molecule type" value="Genomic_DNA"/>
</dbReference>
<comment type="pathway">
    <text evidence="10">Isoprenoid biosynthesis; isopentenyl diphosphate biosynthesis via DXP pathway; isopentenyl diphosphate from 1-deoxy-D-xylulose 5-phosphate: step 3/6.</text>
</comment>
<dbReference type="GO" id="GO:0005524">
    <property type="term" value="F:ATP binding"/>
    <property type="evidence" value="ECO:0007669"/>
    <property type="project" value="UniProtKB-UniRule"/>
</dbReference>
<evidence type="ECO:0000313" key="14">
    <source>
        <dbReference type="Proteomes" id="UP000282002"/>
    </source>
</evidence>
<evidence type="ECO:0000259" key="11">
    <source>
        <dbReference type="Pfam" id="PF00288"/>
    </source>
</evidence>
<dbReference type="Proteomes" id="UP000282002">
    <property type="component" value="Chromosome"/>
</dbReference>
<keyword evidence="6 10" id="KW-0418">Kinase</keyword>
<dbReference type="AlphaFoldDB" id="A0A3S8U763"/>
<dbReference type="PIRSF" id="PIRSF010376">
    <property type="entry name" value="IspE"/>
    <property type="match status" value="1"/>
</dbReference>
<keyword evidence="4 10" id="KW-0808">Transferase</keyword>
<dbReference type="InterPro" id="IPR014721">
    <property type="entry name" value="Ribsml_uS5_D2-typ_fold_subgr"/>
</dbReference>
<protein>
    <recommendedName>
        <fullName evidence="3 10">4-diphosphocytidyl-2-C-methyl-D-erythritol kinase</fullName>
        <shortName evidence="10">CMK</shortName>
        <ecNumber evidence="2 10">2.7.1.148</ecNumber>
    </recommendedName>
    <alternativeName>
        <fullName evidence="9 10">4-(cytidine-5'-diphospho)-2-C-methyl-D-erythritol kinase</fullName>
    </alternativeName>
</protein>
<name>A0A3S8U763_9RHOB</name>
<dbReference type="EC" id="2.7.1.148" evidence="2 10"/>
<feature type="active site" evidence="10">
    <location>
        <position position="132"/>
    </location>
</feature>
<dbReference type="UniPathway" id="UPA00056">
    <property type="reaction ID" value="UER00094"/>
</dbReference>
<dbReference type="GO" id="GO:0016114">
    <property type="term" value="P:terpenoid biosynthetic process"/>
    <property type="evidence" value="ECO:0007669"/>
    <property type="project" value="InterPro"/>
</dbReference>
<dbReference type="PANTHER" id="PTHR43527">
    <property type="entry name" value="4-DIPHOSPHOCYTIDYL-2-C-METHYL-D-ERYTHRITOL KINASE, CHLOROPLASTIC"/>
    <property type="match status" value="1"/>
</dbReference>
<dbReference type="Pfam" id="PF00288">
    <property type="entry name" value="GHMP_kinases_N"/>
    <property type="match status" value="1"/>
</dbReference>
<feature type="binding site" evidence="10">
    <location>
        <begin position="93"/>
        <end position="103"/>
    </location>
    <ligand>
        <name>ATP</name>
        <dbReference type="ChEBI" id="CHEBI:30616"/>
    </ligand>
</feature>
<feature type="active site" evidence="10">
    <location>
        <position position="13"/>
    </location>
</feature>
<evidence type="ECO:0000256" key="6">
    <source>
        <dbReference type="ARBA" id="ARBA00022777"/>
    </source>
</evidence>
<dbReference type="InterPro" id="IPR020568">
    <property type="entry name" value="Ribosomal_Su5_D2-typ_SF"/>
</dbReference>
<feature type="domain" description="GHMP kinase N-terminal" evidence="11">
    <location>
        <begin position="70"/>
        <end position="130"/>
    </location>
</feature>
<dbReference type="NCBIfam" id="NF011202">
    <property type="entry name" value="PRK14608.1"/>
    <property type="match status" value="1"/>
</dbReference>
<dbReference type="InterPro" id="IPR013750">
    <property type="entry name" value="GHMP_kinase_C_dom"/>
</dbReference>
<evidence type="ECO:0000256" key="3">
    <source>
        <dbReference type="ARBA" id="ARBA00017473"/>
    </source>
</evidence>
<keyword evidence="14" id="KW-1185">Reference proteome</keyword>
<sequence>MPTDPVAEAAPAKINLCLHVTGRRADGYHLLDSLVTFAGVGDRVTVTHGKGLALDVTGPEAALLVPEADNLVLRAARAMGVADAQLALWKTLPVASGIGGGSADAAATLRALLRLTGRSLPSAEKVLALGADVPVCLALQPVRMQGVGDLLSPLPRLPDIWCVLVNPRVPVPTPQVFAALTTRQNPPVPDIPPETLQSAASFAAWLATATRNDLVPPALTVAPILAQVQTALSTTDRCLLARMSGSGGTHFGLFTTQAAAEAAGQRLRKARPDWWIVSSALQR</sequence>
<dbReference type="RefSeq" id="WP_125325636.1">
    <property type="nucleotide sequence ID" value="NZ_CP034328.1"/>
</dbReference>
<evidence type="ECO:0000256" key="1">
    <source>
        <dbReference type="ARBA" id="ARBA00009684"/>
    </source>
</evidence>
<dbReference type="KEGG" id="taw:EI545_11660"/>
<dbReference type="GO" id="GO:0050515">
    <property type="term" value="F:4-(cytidine 5'-diphospho)-2-C-methyl-D-erythritol kinase activity"/>
    <property type="evidence" value="ECO:0007669"/>
    <property type="project" value="UniProtKB-UniRule"/>
</dbReference>